<keyword evidence="11 17" id="KW-0539">Nucleus</keyword>
<keyword evidence="8 17" id="KW-0238">DNA-binding</keyword>
<dbReference type="PANTHER" id="PTHR24208">
    <property type="entry name" value="LIM/HOMEOBOX PROTEIN LHX"/>
    <property type="match status" value="1"/>
</dbReference>
<dbReference type="AlphaFoldDB" id="A0AA40LIN6"/>
<comment type="function">
    <text evidence="12">Transcription factor involved in the regulation of podocyte-expressed genes. Essential for the specification of dorsal limb fate at both the zeugopodal and autopodal levels.</text>
</comment>
<feature type="region of interest" description="Disordered" evidence="20">
    <location>
        <begin position="285"/>
        <end position="307"/>
    </location>
</feature>
<dbReference type="Proteomes" id="UP001177744">
    <property type="component" value="Unassembled WGS sequence"/>
</dbReference>
<feature type="domain" description="LIM zinc-binding" evidence="21">
    <location>
        <begin position="72"/>
        <end position="134"/>
    </location>
</feature>
<evidence type="ECO:0000259" key="21">
    <source>
        <dbReference type="PROSITE" id="PS50023"/>
    </source>
</evidence>
<evidence type="ECO:0000256" key="8">
    <source>
        <dbReference type="ARBA" id="ARBA00023125"/>
    </source>
</evidence>
<keyword evidence="2" id="KW-0217">Developmental protein</keyword>
<dbReference type="FunFam" id="1.10.10.60:FF:000095">
    <property type="entry name" value="LIM homeobox transcription factor 1 beta"/>
    <property type="match status" value="1"/>
</dbReference>
<dbReference type="PANTHER" id="PTHR24208:SF96">
    <property type="entry name" value="LIM HOMEOBOX TRANSCRIPTION FACTOR 1-BETA"/>
    <property type="match status" value="1"/>
</dbReference>
<evidence type="ECO:0000256" key="14">
    <source>
        <dbReference type="ARBA" id="ARBA00074772"/>
    </source>
</evidence>
<keyword evidence="9 17" id="KW-0371">Homeobox</keyword>
<dbReference type="InterPro" id="IPR009057">
    <property type="entry name" value="Homeodomain-like_sf"/>
</dbReference>
<dbReference type="SMART" id="SM00132">
    <property type="entry name" value="LIM"/>
    <property type="match status" value="1"/>
</dbReference>
<dbReference type="GO" id="GO:0000981">
    <property type="term" value="F:DNA-binding transcription factor activity, RNA polymerase II-specific"/>
    <property type="evidence" value="ECO:0007669"/>
    <property type="project" value="InterPro"/>
</dbReference>
<evidence type="ECO:0000256" key="15">
    <source>
        <dbReference type="ARBA" id="ARBA00082940"/>
    </source>
</evidence>
<proteinExistence type="predicted"/>
<evidence type="ECO:0000256" key="11">
    <source>
        <dbReference type="ARBA" id="ARBA00023242"/>
    </source>
</evidence>
<keyword evidence="10" id="KW-0804">Transcription</keyword>
<comment type="caution">
    <text evidence="23">The sequence shown here is derived from an EMBL/GenBank/DDBJ whole genome shotgun (WGS) entry which is preliminary data.</text>
</comment>
<dbReference type="CDD" id="cd09378">
    <property type="entry name" value="LIM2_Lmx1a_Lmx1b"/>
    <property type="match status" value="1"/>
</dbReference>
<evidence type="ECO:0000256" key="13">
    <source>
        <dbReference type="ARBA" id="ARBA00065333"/>
    </source>
</evidence>
<feature type="region of interest" description="Disordered" evidence="20">
    <location>
        <begin position="352"/>
        <end position="398"/>
    </location>
</feature>
<dbReference type="GO" id="GO:0005634">
    <property type="term" value="C:nucleus"/>
    <property type="evidence" value="ECO:0007669"/>
    <property type="project" value="UniProtKB-SubCell"/>
</dbReference>
<feature type="DNA-binding region" description="Homeobox" evidence="17">
    <location>
        <begin position="178"/>
        <end position="237"/>
    </location>
</feature>
<organism evidence="23 24">
    <name type="scientific">Cnephaeus nilssonii</name>
    <name type="common">Northern bat</name>
    <name type="synonym">Eptesicus nilssonii</name>
    <dbReference type="NCBI Taxonomy" id="3371016"/>
    <lineage>
        <taxon>Eukaryota</taxon>
        <taxon>Metazoa</taxon>
        <taxon>Chordata</taxon>
        <taxon>Craniata</taxon>
        <taxon>Vertebrata</taxon>
        <taxon>Euteleostomi</taxon>
        <taxon>Mammalia</taxon>
        <taxon>Eutheria</taxon>
        <taxon>Laurasiatheria</taxon>
        <taxon>Chiroptera</taxon>
        <taxon>Yangochiroptera</taxon>
        <taxon>Vespertilionidae</taxon>
        <taxon>Cnephaeus</taxon>
    </lineage>
</organism>
<evidence type="ECO:0000256" key="16">
    <source>
        <dbReference type="ARBA" id="ARBA00084000"/>
    </source>
</evidence>
<evidence type="ECO:0000256" key="19">
    <source>
        <dbReference type="RuleBase" id="RU000682"/>
    </source>
</evidence>
<evidence type="ECO:0000256" key="12">
    <source>
        <dbReference type="ARBA" id="ARBA00059532"/>
    </source>
</evidence>
<dbReference type="Gene3D" id="1.10.10.60">
    <property type="entry name" value="Homeodomain-like"/>
    <property type="match status" value="1"/>
</dbReference>
<dbReference type="InterPro" id="IPR001356">
    <property type="entry name" value="HD"/>
</dbReference>
<evidence type="ECO:0000256" key="7">
    <source>
        <dbReference type="ARBA" id="ARBA00023038"/>
    </source>
</evidence>
<feature type="compositionally biased region" description="Low complexity" evidence="20">
    <location>
        <begin position="380"/>
        <end position="398"/>
    </location>
</feature>
<comment type="subunit">
    <text evidence="13">Interacts with DHX9.</text>
</comment>
<dbReference type="SUPFAM" id="SSF57716">
    <property type="entry name" value="Glucocorticoid receptor-like (DNA-binding domain)"/>
    <property type="match status" value="1"/>
</dbReference>
<evidence type="ECO:0000256" key="20">
    <source>
        <dbReference type="SAM" id="MobiDB-lite"/>
    </source>
</evidence>
<gene>
    <name evidence="23" type="ORF">QTO34_005140</name>
</gene>
<keyword evidence="24" id="KW-1185">Reference proteome</keyword>
<dbReference type="CDD" id="cd00086">
    <property type="entry name" value="homeodomain"/>
    <property type="match status" value="1"/>
</dbReference>
<dbReference type="SMART" id="SM00389">
    <property type="entry name" value="HOX"/>
    <property type="match status" value="1"/>
</dbReference>
<sequence length="434" mass="47320">MLHERAPLGRVPRAHPEVTGPPHGLCAQGGLLPIGLEGQGVGGEALNRQWPLGGTPSPADVPPLCPRRLFAAKCSGCMEKIAPTEFVMRALECVYHLGCFCCCVCERQLRKGDEFVLKEGQLLCKGDYEKEKDLLSSVSPDESDSVKSEDEDGDMKPAKGQGSQSKGSGDDGKDPRRPKRPRTILTTQQRRAFKASFEVSSKPCRKVRETLAAETGLSVRVVQVWFQNQRAKMKKLARRHQQQQEQQNSQRLGQEVLSSRMEGMMASYTPLAPPQQQIVAMEQSPYGSSDPFQQGLTPPQMPGDHMNPYGKLPHPLPPQHHPCPLPGLAGLRPWQPPPPQGLQPLRLLLTGRGPARPFPRPSPSAQELLAGHPAAPHLQPQPGTTPSSTTFDSDTSLTSLSDCFLGSSDVGSLQARVGNPIDRLYSMQSSYFAS</sequence>
<dbReference type="EMBL" id="JAULJE010000015">
    <property type="protein sequence ID" value="KAK1334140.1"/>
    <property type="molecule type" value="Genomic_DNA"/>
</dbReference>
<dbReference type="PROSITE" id="PS00027">
    <property type="entry name" value="HOMEOBOX_1"/>
    <property type="match status" value="1"/>
</dbReference>
<keyword evidence="4" id="KW-0677">Repeat</keyword>
<feature type="compositionally biased region" description="Polar residues" evidence="20">
    <location>
        <begin position="285"/>
        <end position="297"/>
    </location>
</feature>
<evidence type="ECO:0000313" key="23">
    <source>
        <dbReference type="EMBL" id="KAK1334140.1"/>
    </source>
</evidence>
<reference evidence="23" key="1">
    <citation type="submission" date="2023-06" db="EMBL/GenBank/DDBJ databases">
        <title>Reference genome for the Northern bat (Eptesicus nilssonii), a most northern bat species.</title>
        <authorList>
            <person name="Laine V.N."/>
            <person name="Pulliainen A.T."/>
            <person name="Lilley T.M."/>
        </authorList>
    </citation>
    <scope>NUCLEOTIDE SEQUENCE</scope>
    <source>
        <strain evidence="23">BLF_Eptnil</strain>
        <tissue evidence="23">Kidney</tissue>
    </source>
</reference>
<evidence type="ECO:0000313" key="24">
    <source>
        <dbReference type="Proteomes" id="UP001177744"/>
    </source>
</evidence>
<dbReference type="PROSITE" id="PS00478">
    <property type="entry name" value="LIM_DOMAIN_1"/>
    <property type="match status" value="1"/>
</dbReference>
<dbReference type="GO" id="GO:0046872">
    <property type="term" value="F:metal ion binding"/>
    <property type="evidence" value="ECO:0007669"/>
    <property type="project" value="UniProtKB-KW"/>
</dbReference>
<accession>A0AA40LIN6</accession>
<dbReference type="GO" id="GO:0030182">
    <property type="term" value="P:neuron differentiation"/>
    <property type="evidence" value="ECO:0007669"/>
    <property type="project" value="TreeGrafter"/>
</dbReference>
<dbReference type="FunFam" id="2.10.110.10:FF:000257">
    <property type="entry name" value="Transcription factor Lmx1b"/>
    <property type="match status" value="1"/>
</dbReference>
<comment type="subcellular location">
    <subcellularLocation>
        <location evidence="1 17 19">Nucleus</location>
    </subcellularLocation>
</comment>
<dbReference type="InterPro" id="IPR017970">
    <property type="entry name" value="Homeobox_CS"/>
</dbReference>
<protein>
    <recommendedName>
        <fullName evidence="14">LIM homeobox transcription factor 1-beta</fullName>
    </recommendedName>
    <alternativeName>
        <fullName evidence="15">LIM/homeobox protein 1.2</fullName>
    </alternativeName>
    <alternativeName>
        <fullName evidence="16">LIM/homeobox protein LMX1B</fullName>
    </alternativeName>
</protein>
<dbReference type="PROSITE" id="PS50023">
    <property type="entry name" value="LIM_DOMAIN_2"/>
    <property type="match status" value="1"/>
</dbReference>
<dbReference type="PROSITE" id="PS50071">
    <property type="entry name" value="HOMEOBOX_2"/>
    <property type="match status" value="1"/>
</dbReference>
<evidence type="ECO:0000256" key="4">
    <source>
        <dbReference type="ARBA" id="ARBA00022737"/>
    </source>
</evidence>
<evidence type="ECO:0000256" key="3">
    <source>
        <dbReference type="ARBA" id="ARBA00022723"/>
    </source>
</evidence>
<keyword evidence="3 18" id="KW-0479">Metal-binding</keyword>
<dbReference type="Gene3D" id="2.10.110.10">
    <property type="entry name" value="Cysteine Rich Protein"/>
    <property type="match status" value="1"/>
</dbReference>
<evidence type="ECO:0000256" key="18">
    <source>
        <dbReference type="PROSITE-ProRule" id="PRU00125"/>
    </source>
</evidence>
<evidence type="ECO:0000256" key="9">
    <source>
        <dbReference type="ARBA" id="ARBA00023155"/>
    </source>
</evidence>
<name>A0AA40LIN6_CNENI</name>
<evidence type="ECO:0000256" key="1">
    <source>
        <dbReference type="ARBA" id="ARBA00004123"/>
    </source>
</evidence>
<evidence type="ECO:0000256" key="10">
    <source>
        <dbReference type="ARBA" id="ARBA00023163"/>
    </source>
</evidence>
<feature type="domain" description="Homeobox" evidence="22">
    <location>
        <begin position="176"/>
        <end position="236"/>
    </location>
</feature>
<evidence type="ECO:0000256" key="5">
    <source>
        <dbReference type="ARBA" id="ARBA00022833"/>
    </source>
</evidence>
<feature type="region of interest" description="Disordered" evidence="20">
    <location>
        <begin position="135"/>
        <end position="188"/>
    </location>
</feature>
<dbReference type="InterPro" id="IPR001781">
    <property type="entry name" value="Znf_LIM"/>
</dbReference>
<evidence type="ECO:0000259" key="22">
    <source>
        <dbReference type="PROSITE" id="PS50071"/>
    </source>
</evidence>
<keyword evidence="7 18" id="KW-0440">LIM domain</keyword>
<keyword evidence="6" id="KW-0805">Transcription regulation</keyword>
<evidence type="ECO:0000256" key="2">
    <source>
        <dbReference type="ARBA" id="ARBA00022473"/>
    </source>
</evidence>
<keyword evidence="5 18" id="KW-0862">Zinc</keyword>
<dbReference type="InterPro" id="IPR050453">
    <property type="entry name" value="LIM_Homeobox_TF"/>
</dbReference>
<dbReference type="SUPFAM" id="SSF46689">
    <property type="entry name" value="Homeodomain-like"/>
    <property type="match status" value="1"/>
</dbReference>
<dbReference type="Pfam" id="PF00412">
    <property type="entry name" value="LIM"/>
    <property type="match status" value="1"/>
</dbReference>
<evidence type="ECO:0000256" key="6">
    <source>
        <dbReference type="ARBA" id="ARBA00023015"/>
    </source>
</evidence>
<dbReference type="GO" id="GO:0000977">
    <property type="term" value="F:RNA polymerase II transcription regulatory region sequence-specific DNA binding"/>
    <property type="evidence" value="ECO:0007669"/>
    <property type="project" value="TreeGrafter"/>
</dbReference>
<dbReference type="Pfam" id="PF00046">
    <property type="entry name" value="Homeodomain"/>
    <property type="match status" value="1"/>
</dbReference>
<evidence type="ECO:0000256" key="17">
    <source>
        <dbReference type="PROSITE-ProRule" id="PRU00108"/>
    </source>
</evidence>